<dbReference type="RefSeq" id="WP_134059720.1">
    <property type="nucleotide sequence ID" value="NZ_SOEF01000024.1"/>
</dbReference>
<gene>
    <name evidence="7" type="ORF">C7954_12422</name>
</gene>
<dbReference type="Proteomes" id="UP000295472">
    <property type="component" value="Unassembled WGS sequence"/>
</dbReference>
<evidence type="ECO:0000313" key="8">
    <source>
        <dbReference type="Proteomes" id="UP000295472"/>
    </source>
</evidence>
<keyword evidence="3 6" id="KW-0963">Cytoplasm</keyword>
<evidence type="ECO:0000256" key="6">
    <source>
        <dbReference type="HAMAP-Rule" id="MF_00528"/>
    </source>
</evidence>
<dbReference type="GO" id="GO:0009117">
    <property type="term" value="P:nucleotide metabolic process"/>
    <property type="evidence" value="ECO:0007669"/>
    <property type="project" value="UniProtKB-KW"/>
</dbReference>
<dbReference type="CDD" id="cd00555">
    <property type="entry name" value="Maf"/>
    <property type="match status" value="1"/>
</dbReference>
<keyword evidence="5 6" id="KW-0546">Nucleotide metabolism</keyword>
<feature type="site" description="Important for substrate specificity" evidence="6">
    <location>
        <position position="164"/>
    </location>
</feature>
<evidence type="ECO:0000256" key="1">
    <source>
        <dbReference type="ARBA" id="ARBA00001968"/>
    </source>
</evidence>
<dbReference type="PANTHER" id="PTHR43213">
    <property type="entry name" value="BIFUNCTIONAL DTTP/UTP PYROPHOSPHATASE/METHYLTRANSFERASE PROTEIN-RELATED"/>
    <property type="match status" value="1"/>
</dbReference>
<dbReference type="GO" id="GO:0036221">
    <property type="term" value="F:UTP diphosphatase activity"/>
    <property type="evidence" value="ECO:0007669"/>
    <property type="project" value="RHEA"/>
</dbReference>
<sequence length="201" mass="22139">MIKKANNVTNDLKLVLASASPRREEILKKLNLKFTIVPSKIDEENFTSDDPIELVKTLALEKAKSVSNLVEDAIVIAADTIVVYDQKILGKPEDEAAAKKMLQTLSGSDHQVITGVAVLNSQNKESHVDYNLTDVTMTKMSQKEINSYVETGEPMDKAGSYAIQGFGGLFVEEIKGSYHSVMGLPIHQLARLLDKFNYGIL</sequence>
<accession>A0A4R8G946</accession>
<evidence type="ECO:0000256" key="3">
    <source>
        <dbReference type="ARBA" id="ARBA00022490"/>
    </source>
</evidence>
<evidence type="ECO:0000313" key="7">
    <source>
        <dbReference type="EMBL" id="TDX41836.1"/>
    </source>
</evidence>
<proteinExistence type="inferred from homology"/>
<dbReference type="NCBIfam" id="TIGR00172">
    <property type="entry name" value="maf"/>
    <property type="match status" value="1"/>
</dbReference>
<dbReference type="PANTHER" id="PTHR43213:SF5">
    <property type="entry name" value="BIFUNCTIONAL DTTP_UTP PYROPHOSPHATASE_METHYLTRANSFERASE PROTEIN-RELATED"/>
    <property type="match status" value="1"/>
</dbReference>
<feature type="active site" description="Proton acceptor" evidence="6">
    <location>
        <position position="79"/>
    </location>
</feature>
<dbReference type="GO" id="GO:0005737">
    <property type="term" value="C:cytoplasm"/>
    <property type="evidence" value="ECO:0007669"/>
    <property type="project" value="UniProtKB-SubCell"/>
</dbReference>
<evidence type="ECO:0000256" key="2">
    <source>
        <dbReference type="ARBA" id="ARBA00004496"/>
    </source>
</evidence>
<feature type="site" description="Important for substrate specificity" evidence="6">
    <location>
        <position position="80"/>
    </location>
</feature>
<comment type="catalytic activity">
    <reaction evidence="6">
        <text>UTP + H2O = UMP + diphosphate + H(+)</text>
        <dbReference type="Rhea" id="RHEA:29395"/>
        <dbReference type="ChEBI" id="CHEBI:15377"/>
        <dbReference type="ChEBI" id="CHEBI:15378"/>
        <dbReference type="ChEBI" id="CHEBI:33019"/>
        <dbReference type="ChEBI" id="CHEBI:46398"/>
        <dbReference type="ChEBI" id="CHEBI:57865"/>
        <dbReference type="EC" id="3.6.1.9"/>
    </reaction>
</comment>
<dbReference type="PIRSF" id="PIRSF006305">
    <property type="entry name" value="Maf"/>
    <property type="match status" value="1"/>
</dbReference>
<dbReference type="InterPro" id="IPR003697">
    <property type="entry name" value="Maf-like"/>
</dbReference>
<organism evidence="7 8">
    <name type="scientific">Halanaerobium congolense</name>
    <dbReference type="NCBI Taxonomy" id="54121"/>
    <lineage>
        <taxon>Bacteria</taxon>
        <taxon>Bacillati</taxon>
        <taxon>Bacillota</taxon>
        <taxon>Clostridia</taxon>
        <taxon>Halanaerobiales</taxon>
        <taxon>Halanaerobiaceae</taxon>
        <taxon>Halanaerobium</taxon>
    </lineage>
</organism>
<dbReference type="GO" id="GO:0036218">
    <property type="term" value="F:dTTP diphosphatase activity"/>
    <property type="evidence" value="ECO:0007669"/>
    <property type="project" value="RHEA"/>
</dbReference>
<comment type="caution">
    <text evidence="7">The sequence shown here is derived from an EMBL/GenBank/DDBJ whole genome shotgun (WGS) entry which is preliminary data.</text>
</comment>
<protein>
    <recommendedName>
        <fullName evidence="6">dTTP/UTP pyrophosphatase</fullName>
        <shortName evidence="6">dTTPase/UTPase</shortName>
        <ecNumber evidence="6">3.6.1.9</ecNumber>
    </recommendedName>
    <alternativeName>
        <fullName evidence="6">Nucleoside triphosphate pyrophosphatase</fullName>
    </alternativeName>
    <alternativeName>
        <fullName evidence="6">Nucleotide pyrophosphatase</fullName>
        <shortName evidence="6">Nucleotide PPase</shortName>
    </alternativeName>
</protein>
<comment type="catalytic activity">
    <reaction evidence="6">
        <text>dTTP + H2O = dTMP + diphosphate + H(+)</text>
        <dbReference type="Rhea" id="RHEA:28534"/>
        <dbReference type="ChEBI" id="CHEBI:15377"/>
        <dbReference type="ChEBI" id="CHEBI:15378"/>
        <dbReference type="ChEBI" id="CHEBI:33019"/>
        <dbReference type="ChEBI" id="CHEBI:37568"/>
        <dbReference type="ChEBI" id="CHEBI:63528"/>
        <dbReference type="EC" id="3.6.1.9"/>
    </reaction>
</comment>
<evidence type="ECO:0000256" key="4">
    <source>
        <dbReference type="ARBA" id="ARBA00022801"/>
    </source>
</evidence>
<dbReference type="EC" id="3.6.1.9" evidence="6"/>
<comment type="cofactor">
    <cofactor evidence="1 6">
        <name>a divalent metal cation</name>
        <dbReference type="ChEBI" id="CHEBI:60240"/>
    </cofactor>
</comment>
<dbReference type="AlphaFoldDB" id="A0A4R8G946"/>
<evidence type="ECO:0000256" key="5">
    <source>
        <dbReference type="ARBA" id="ARBA00023080"/>
    </source>
</evidence>
<keyword evidence="4 6" id="KW-0378">Hydrolase</keyword>
<dbReference type="GeneID" id="57013277"/>
<dbReference type="FunFam" id="3.90.950.10:FF:000005">
    <property type="entry name" value="7-methyl-GTP pyrophosphatase"/>
    <property type="match status" value="1"/>
</dbReference>
<reference evidence="7 8" key="1">
    <citation type="submission" date="2019-03" db="EMBL/GenBank/DDBJ databases">
        <title>Subsurface microbial communities from deep shales in Ohio and West Virginia, USA.</title>
        <authorList>
            <person name="Wrighton K."/>
        </authorList>
    </citation>
    <scope>NUCLEOTIDE SEQUENCE [LARGE SCALE GENOMIC DNA]</scope>
    <source>
        <strain evidence="7 8">DSMZ 11287</strain>
    </source>
</reference>
<feature type="site" description="Important for substrate specificity" evidence="6">
    <location>
        <position position="22"/>
    </location>
</feature>
<name>A0A4R8G946_9FIRM</name>
<comment type="caution">
    <text evidence="6">Lacks conserved residue(s) required for the propagation of feature annotation.</text>
</comment>
<dbReference type="EMBL" id="SOEF01000024">
    <property type="protein sequence ID" value="TDX41836.1"/>
    <property type="molecule type" value="Genomic_DNA"/>
</dbReference>
<dbReference type="HAMAP" id="MF_00528">
    <property type="entry name" value="Maf"/>
    <property type="match status" value="1"/>
</dbReference>
<dbReference type="SUPFAM" id="SSF52972">
    <property type="entry name" value="ITPase-like"/>
    <property type="match status" value="1"/>
</dbReference>
<dbReference type="Pfam" id="PF02545">
    <property type="entry name" value="Maf"/>
    <property type="match status" value="1"/>
</dbReference>
<comment type="function">
    <text evidence="6">Nucleoside triphosphate pyrophosphatase that hydrolyzes dTTP and UTP. May have a dual role in cell division arrest and in preventing the incorporation of modified nucleotides into cellular nucleic acids.</text>
</comment>
<dbReference type="InterPro" id="IPR029001">
    <property type="entry name" value="ITPase-like_fam"/>
</dbReference>
<comment type="similarity">
    <text evidence="6">Belongs to the Maf family. YhdE subfamily.</text>
</comment>
<dbReference type="Gene3D" id="3.90.950.10">
    <property type="match status" value="1"/>
</dbReference>
<comment type="subcellular location">
    <subcellularLocation>
        <location evidence="2 6">Cytoplasm</location>
    </subcellularLocation>
</comment>